<dbReference type="InParanoid" id="A0A1Y1L1L9"/>
<gene>
    <name evidence="2" type="ORF">PPYR_12205</name>
</gene>
<reference evidence="2 3" key="2">
    <citation type="journal article" date="2018" name="Elife">
        <title>Firefly genomes illuminate parallel origins of bioluminescence in beetles.</title>
        <authorList>
            <person name="Fallon T.R."/>
            <person name="Lower S.E."/>
            <person name="Chang C.H."/>
            <person name="Bessho-Uehara M."/>
            <person name="Martin G.J."/>
            <person name="Bewick A.J."/>
            <person name="Behringer M."/>
            <person name="Debat H.J."/>
            <person name="Wong I."/>
            <person name="Day J.C."/>
            <person name="Suvorov A."/>
            <person name="Silva C.J."/>
            <person name="Stanger-Hall K.F."/>
            <person name="Hall D.W."/>
            <person name="Schmitz R.J."/>
            <person name="Nelson D.R."/>
            <person name="Lewis S.M."/>
            <person name="Shigenobu S."/>
            <person name="Bybee S.M."/>
            <person name="Larracuente A.M."/>
            <person name="Oba Y."/>
            <person name="Weng J.K."/>
        </authorList>
    </citation>
    <scope>NUCLEOTIDE SEQUENCE [LARGE SCALE GENOMIC DNA]</scope>
    <source>
        <strain evidence="2">1611_PpyrPB1</strain>
        <tissue evidence="2">Whole body</tissue>
    </source>
</reference>
<dbReference type="Proteomes" id="UP000327044">
    <property type="component" value="Unassembled WGS sequence"/>
</dbReference>
<organism evidence="1">
    <name type="scientific">Photinus pyralis</name>
    <name type="common">Common eastern firefly</name>
    <name type="synonym">Lampyris pyralis</name>
    <dbReference type="NCBI Taxonomy" id="7054"/>
    <lineage>
        <taxon>Eukaryota</taxon>
        <taxon>Metazoa</taxon>
        <taxon>Ecdysozoa</taxon>
        <taxon>Arthropoda</taxon>
        <taxon>Hexapoda</taxon>
        <taxon>Insecta</taxon>
        <taxon>Pterygota</taxon>
        <taxon>Neoptera</taxon>
        <taxon>Endopterygota</taxon>
        <taxon>Coleoptera</taxon>
        <taxon>Polyphaga</taxon>
        <taxon>Elateriformia</taxon>
        <taxon>Elateroidea</taxon>
        <taxon>Lampyridae</taxon>
        <taxon>Lampyrinae</taxon>
        <taxon>Photinus</taxon>
    </lineage>
</organism>
<evidence type="ECO:0000313" key="3">
    <source>
        <dbReference type="Proteomes" id="UP000327044"/>
    </source>
</evidence>
<protein>
    <recommendedName>
        <fullName evidence="4">Sfi1 spindle body domain-containing protein</fullName>
    </recommendedName>
</protein>
<evidence type="ECO:0008006" key="4">
    <source>
        <dbReference type="Google" id="ProtNLM"/>
    </source>
</evidence>
<reference evidence="2" key="3">
    <citation type="submission" date="2019-08" db="EMBL/GenBank/DDBJ databases">
        <authorList>
            <consortium name="Photinus pyralis genome working group"/>
            <person name="Fallon T.R."/>
            <person name="Sander Lower S.E."/>
            <person name="Weng J.-K."/>
        </authorList>
    </citation>
    <scope>NUCLEOTIDE SEQUENCE</scope>
    <source>
        <strain evidence="2">1611_PpyrPB1</strain>
        <tissue evidence="2">Whole body</tissue>
    </source>
</reference>
<evidence type="ECO:0000313" key="2">
    <source>
        <dbReference type="EMBL" id="KAB0795366.1"/>
    </source>
</evidence>
<dbReference type="InterPro" id="IPR052270">
    <property type="entry name" value="CACF_protein"/>
</dbReference>
<dbReference type="PANTHER" id="PTHR22028:SF5">
    <property type="entry name" value="COILED-COIL DOMAIN-CONTAINING PROTEIN 191"/>
    <property type="match status" value="1"/>
</dbReference>
<keyword evidence="3" id="KW-1185">Reference proteome</keyword>
<sequence>MSNFIRFQSRIWQKAMITDVFFRSELSSNSECNTSHESMEYIRQSLLPACFVAWRLYSQRKKNGNEKLNNFINLLKKYQNQQHPPKVMKKNEPRNEFRNRFKAQEEIIKVQKVKLIHQEKMIEQLKLGNLCDAINESVKKTNTDIREIFGNCSTKLKCKLKSSLLLDEGLHFAINSNKAPKIIREIEQRALERERKRRLIREKKRVIDETKRRAIEEDLAQKRTQDEEERQRSMEAMRKRRKAQLEFHRVVKAKREKYMKDCVRADLFYRSLLKKVTLRTLKNLLVTKRDNMFMSGQFYEDTLRRNAMKCWRKFVEAINCKKNEKAANLYNFKAKTAAFRSWLQVCVRCP</sequence>
<dbReference type="EMBL" id="VVIM01000008">
    <property type="protein sequence ID" value="KAB0795366.1"/>
    <property type="molecule type" value="Genomic_DNA"/>
</dbReference>
<name>A0A1Y1L1L9_PHOPY</name>
<evidence type="ECO:0000313" key="1">
    <source>
        <dbReference type="EMBL" id="JAV66300.1"/>
    </source>
</evidence>
<dbReference type="AlphaFoldDB" id="A0A1Y1L1L9"/>
<proteinExistence type="predicted"/>
<reference evidence="1" key="1">
    <citation type="journal article" date="2016" name="Sci. Rep.">
        <title>Molecular characterization of firefly nuptial gifts: a multi-omics approach sheds light on postcopulatory sexual selection.</title>
        <authorList>
            <person name="Al-Wathiqui N."/>
            <person name="Fallon T.R."/>
            <person name="South A."/>
            <person name="Weng J.K."/>
            <person name="Lewis S.M."/>
        </authorList>
    </citation>
    <scope>NUCLEOTIDE SEQUENCE</scope>
</reference>
<accession>A0A1Y1L1L9</accession>
<dbReference type="EMBL" id="GEZM01070754">
    <property type="protein sequence ID" value="JAV66298.1"/>
    <property type="molecule type" value="Transcribed_RNA"/>
</dbReference>
<dbReference type="EMBL" id="GEZM01070753">
    <property type="protein sequence ID" value="JAV66300.1"/>
    <property type="molecule type" value="Transcribed_RNA"/>
</dbReference>
<dbReference type="PANTHER" id="PTHR22028">
    <property type="entry name" value="SFI1 SPINDLE BODY DOMAIN-CONTAINING PROTEIN-RELATED"/>
    <property type="match status" value="1"/>
</dbReference>